<dbReference type="InterPro" id="IPR020056">
    <property type="entry name" value="Rbsml_bL25/Gln-tRNA_synth_N"/>
</dbReference>
<comment type="similarity">
    <text evidence="5">Belongs to the bacterial ribosomal protein bL25 family. CTC subfamily.</text>
</comment>
<proteinExistence type="inferred from homology"/>
<evidence type="ECO:0000256" key="1">
    <source>
        <dbReference type="ARBA" id="ARBA00022730"/>
    </source>
</evidence>
<evidence type="ECO:0000256" key="5">
    <source>
        <dbReference type="HAMAP-Rule" id="MF_01334"/>
    </source>
</evidence>
<evidence type="ECO:0000256" key="2">
    <source>
        <dbReference type="ARBA" id="ARBA00022884"/>
    </source>
</evidence>
<dbReference type="InterPro" id="IPR011035">
    <property type="entry name" value="Ribosomal_bL25/Gln-tRNA_synth"/>
</dbReference>
<evidence type="ECO:0000259" key="6">
    <source>
        <dbReference type="Pfam" id="PF01386"/>
    </source>
</evidence>
<dbReference type="InterPro" id="IPR037121">
    <property type="entry name" value="Ribosomal_bL25_C"/>
</dbReference>
<keyword evidence="2 5" id="KW-0694">RNA-binding</keyword>
<comment type="subunit">
    <text evidence="5">Part of the 50S ribosomal subunit; part of the 5S rRNA/L5/L18/L25 subcomplex. Contacts the 5S rRNA. Binds to the 5S rRNA independently of L5 and L18.</text>
</comment>
<dbReference type="InterPro" id="IPR001021">
    <property type="entry name" value="Ribosomal_bL25_long"/>
</dbReference>
<keyword evidence="1 5" id="KW-0699">rRNA-binding</keyword>
<dbReference type="Pfam" id="PF14693">
    <property type="entry name" value="Ribosomal_TL5_C"/>
    <property type="match status" value="1"/>
</dbReference>
<dbReference type="CDD" id="cd00495">
    <property type="entry name" value="Ribosomal_L25_TL5_CTC"/>
    <property type="match status" value="1"/>
</dbReference>
<protein>
    <recommendedName>
        <fullName evidence="5">Large ribosomal subunit protein bL25</fullName>
    </recommendedName>
    <alternativeName>
        <fullName evidence="5">General stress protein CTC</fullName>
    </alternativeName>
</protein>
<evidence type="ECO:0000313" key="8">
    <source>
        <dbReference type="EMBL" id="MFD2257947.1"/>
    </source>
</evidence>
<dbReference type="NCBIfam" id="TIGR00731">
    <property type="entry name" value="bL25_bact_ctc"/>
    <property type="match status" value="1"/>
</dbReference>
<organism evidence="8 9">
    <name type="scientific">Luteolibacter algae</name>
    <dbReference type="NCBI Taxonomy" id="454151"/>
    <lineage>
        <taxon>Bacteria</taxon>
        <taxon>Pseudomonadati</taxon>
        <taxon>Verrucomicrobiota</taxon>
        <taxon>Verrucomicrobiia</taxon>
        <taxon>Verrucomicrobiales</taxon>
        <taxon>Verrucomicrobiaceae</taxon>
        <taxon>Luteolibacter</taxon>
    </lineage>
</organism>
<reference evidence="9" key="1">
    <citation type="journal article" date="2019" name="Int. J. Syst. Evol. Microbiol.">
        <title>The Global Catalogue of Microorganisms (GCM) 10K type strain sequencing project: providing services to taxonomists for standard genome sequencing and annotation.</title>
        <authorList>
            <consortium name="The Broad Institute Genomics Platform"/>
            <consortium name="The Broad Institute Genome Sequencing Center for Infectious Disease"/>
            <person name="Wu L."/>
            <person name="Ma J."/>
        </authorList>
    </citation>
    <scope>NUCLEOTIDE SEQUENCE [LARGE SCALE GENOMIC DNA]</scope>
    <source>
        <strain evidence="9">CGMCC 4.7106</strain>
    </source>
</reference>
<accession>A0ABW5DA49</accession>
<dbReference type="Gene3D" id="2.170.120.20">
    <property type="entry name" value="Ribosomal protein L25, beta domain"/>
    <property type="match status" value="1"/>
</dbReference>
<name>A0ABW5DA49_9BACT</name>
<evidence type="ECO:0000256" key="3">
    <source>
        <dbReference type="ARBA" id="ARBA00022980"/>
    </source>
</evidence>
<dbReference type="Proteomes" id="UP001597375">
    <property type="component" value="Unassembled WGS sequence"/>
</dbReference>
<comment type="caution">
    <text evidence="8">The sequence shown here is derived from an EMBL/GenBank/DDBJ whole genome shotgun (WGS) entry which is preliminary data.</text>
</comment>
<dbReference type="InterPro" id="IPR020057">
    <property type="entry name" value="Ribosomal_bL25_b-dom"/>
</dbReference>
<evidence type="ECO:0000256" key="4">
    <source>
        <dbReference type="ARBA" id="ARBA00023274"/>
    </source>
</evidence>
<keyword evidence="9" id="KW-1185">Reference proteome</keyword>
<keyword evidence="3 5" id="KW-0689">Ribosomal protein</keyword>
<dbReference type="PANTHER" id="PTHR33284">
    <property type="entry name" value="RIBOSOMAL PROTEIN L25/GLN-TRNA SYNTHETASE, ANTI-CODON-BINDING DOMAIN-CONTAINING PROTEIN"/>
    <property type="match status" value="1"/>
</dbReference>
<dbReference type="Pfam" id="PF01386">
    <property type="entry name" value="Ribosomal_L25p"/>
    <property type="match status" value="1"/>
</dbReference>
<dbReference type="HAMAP" id="MF_01334">
    <property type="entry name" value="Ribosomal_bL25_CTC"/>
    <property type="match status" value="1"/>
</dbReference>
<dbReference type="RefSeq" id="WP_386821357.1">
    <property type="nucleotide sequence ID" value="NZ_JBHUIT010000034.1"/>
</dbReference>
<comment type="function">
    <text evidence="5">This is one of the proteins that binds to the 5S RNA in the ribosome where it forms part of the central protuberance.</text>
</comment>
<dbReference type="EMBL" id="JBHUIT010000034">
    <property type="protein sequence ID" value="MFD2257947.1"/>
    <property type="molecule type" value="Genomic_DNA"/>
</dbReference>
<sequence>MAKKTTLKAALRLRSGSGKLKQMRREGWLPAVVYGRGVENANLKIDAKTFSEVLAHSSSDSILINLDVEGEGVRSVFLKTIQHDSLSGAALHVDFLAVDDKTEITANIPLHLVGESKGVKAGGILEQSSHTIEITCLPKDLPDFLEKDISNLDNGDSLHIGDLAFPEGVKPTHEGDVVVAHIGKPAALVSEEASDAPEAAAVPA</sequence>
<feature type="domain" description="Large ribosomal subunit protein bL25 beta" evidence="7">
    <location>
        <begin position="103"/>
        <end position="185"/>
    </location>
</feature>
<dbReference type="PANTHER" id="PTHR33284:SF1">
    <property type="entry name" value="RIBOSOMAL PROTEIN L25_GLN-TRNA SYNTHETASE, ANTI-CODON-BINDING DOMAIN-CONTAINING PROTEIN"/>
    <property type="match status" value="1"/>
</dbReference>
<evidence type="ECO:0000313" key="9">
    <source>
        <dbReference type="Proteomes" id="UP001597375"/>
    </source>
</evidence>
<dbReference type="GO" id="GO:0005840">
    <property type="term" value="C:ribosome"/>
    <property type="evidence" value="ECO:0007669"/>
    <property type="project" value="UniProtKB-KW"/>
</dbReference>
<dbReference type="Gene3D" id="2.40.240.10">
    <property type="entry name" value="Ribosomal Protein L25, Chain P"/>
    <property type="match status" value="1"/>
</dbReference>
<keyword evidence="4 5" id="KW-0687">Ribonucleoprotein</keyword>
<gene>
    <name evidence="5" type="primary">rplY</name>
    <name evidence="5" type="synonym">ctc</name>
    <name evidence="8" type="ORF">ACFSSA_14795</name>
</gene>
<dbReference type="SUPFAM" id="SSF50715">
    <property type="entry name" value="Ribosomal protein L25-like"/>
    <property type="match status" value="1"/>
</dbReference>
<evidence type="ECO:0000259" key="7">
    <source>
        <dbReference type="Pfam" id="PF14693"/>
    </source>
</evidence>
<feature type="domain" description="Large ribosomal subunit protein bL25 L25" evidence="6">
    <location>
        <begin position="7"/>
        <end position="95"/>
    </location>
</feature>
<dbReference type="InterPro" id="IPR029751">
    <property type="entry name" value="Ribosomal_L25_dom"/>
</dbReference>
<dbReference type="InterPro" id="IPR020930">
    <property type="entry name" value="Ribosomal_uL5_bac-type"/>
</dbReference>